<comment type="caution">
    <text evidence="11">The sequence shown here is derived from an EMBL/GenBank/DDBJ whole genome shotgun (WGS) entry which is preliminary data.</text>
</comment>
<keyword evidence="3" id="KW-0479">Metal-binding</keyword>
<keyword evidence="5" id="KW-0862">Zinc</keyword>
<dbReference type="Pfam" id="PF13639">
    <property type="entry name" value="zf-RING_2"/>
    <property type="match status" value="1"/>
</dbReference>
<evidence type="ECO:0000259" key="10">
    <source>
        <dbReference type="PROSITE" id="PS50089"/>
    </source>
</evidence>
<dbReference type="OrthoDB" id="662113at2759"/>
<dbReference type="InterPro" id="IPR013083">
    <property type="entry name" value="Znf_RING/FYVE/PHD"/>
</dbReference>
<accession>A0A833VSF2</accession>
<protein>
    <submittedName>
        <fullName evidence="11">RING-H2 finger protein ATL80</fullName>
    </submittedName>
</protein>
<dbReference type="SUPFAM" id="SSF57850">
    <property type="entry name" value="RING/U-box"/>
    <property type="match status" value="1"/>
</dbReference>
<evidence type="ECO:0000256" key="6">
    <source>
        <dbReference type="ARBA" id="ARBA00022989"/>
    </source>
</evidence>
<evidence type="ECO:0000256" key="1">
    <source>
        <dbReference type="ARBA" id="ARBA00004370"/>
    </source>
</evidence>
<dbReference type="PANTHER" id="PTHR46539">
    <property type="entry name" value="E3 UBIQUITIN-PROTEIN LIGASE ATL42"/>
    <property type="match status" value="1"/>
</dbReference>
<evidence type="ECO:0000256" key="9">
    <source>
        <dbReference type="SAM" id="Phobius"/>
    </source>
</evidence>
<dbReference type="InterPro" id="IPR001841">
    <property type="entry name" value="Znf_RING"/>
</dbReference>
<evidence type="ECO:0000256" key="2">
    <source>
        <dbReference type="ARBA" id="ARBA00022692"/>
    </source>
</evidence>
<dbReference type="AlphaFoldDB" id="A0A833VSF2"/>
<evidence type="ECO:0000256" key="7">
    <source>
        <dbReference type="ARBA" id="ARBA00023136"/>
    </source>
</evidence>
<keyword evidence="12" id="KW-1185">Reference proteome</keyword>
<evidence type="ECO:0000256" key="4">
    <source>
        <dbReference type="ARBA" id="ARBA00022771"/>
    </source>
</evidence>
<evidence type="ECO:0000256" key="3">
    <source>
        <dbReference type="ARBA" id="ARBA00022723"/>
    </source>
</evidence>
<evidence type="ECO:0000313" key="11">
    <source>
        <dbReference type="EMBL" id="KAF3333283.1"/>
    </source>
</evidence>
<dbReference type="PANTHER" id="PTHR46539:SF9">
    <property type="entry name" value="RING-H2 FINGER PROTEIN ATL56"/>
    <property type="match status" value="1"/>
</dbReference>
<dbReference type="GO" id="GO:0008270">
    <property type="term" value="F:zinc ion binding"/>
    <property type="evidence" value="ECO:0007669"/>
    <property type="project" value="UniProtKB-KW"/>
</dbReference>
<evidence type="ECO:0000256" key="5">
    <source>
        <dbReference type="ARBA" id="ARBA00022833"/>
    </source>
</evidence>
<dbReference type="PROSITE" id="PS50089">
    <property type="entry name" value="ZF_RING_2"/>
    <property type="match status" value="1"/>
</dbReference>
<keyword evidence="2 9" id="KW-0812">Transmembrane</keyword>
<reference evidence="11" key="1">
    <citation type="submission" date="2020-01" db="EMBL/GenBank/DDBJ databases">
        <title>Genome sequence of Kobresia littledalei, the first chromosome-level genome in the family Cyperaceae.</title>
        <authorList>
            <person name="Qu G."/>
        </authorList>
    </citation>
    <scope>NUCLEOTIDE SEQUENCE</scope>
    <source>
        <strain evidence="11">C.B.Clarke</strain>
        <tissue evidence="11">Leaf</tissue>
    </source>
</reference>
<proteinExistence type="predicted"/>
<evidence type="ECO:0000256" key="8">
    <source>
        <dbReference type="PROSITE-ProRule" id="PRU00175"/>
    </source>
</evidence>
<dbReference type="Proteomes" id="UP000623129">
    <property type="component" value="Unassembled WGS sequence"/>
</dbReference>
<dbReference type="Gene3D" id="3.30.40.10">
    <property type="entry name" value="Zinc/RING finger domain, C3HC4 (zinc finger)"/>
    <property type="match status" value="1"/>
</dbReference>
<name>A0A833VSF2_9POAL</name>
<feature type="transmembrane region" description="Helical" evidence="9">
    <location>
        <begin position="20"/>
        <end position="41"/>
    </location>
</feature>
<dbReference type="GO" id="GO:0016020">
    <property type="term" value="C:membrane"/>
    <property type="evidence" value="ECO:0007669"/>
    <property type="project" value="UniProtKB-SubCell"/>
</dbReference>
<dbReference type="SMART" id="SM00184">
    <property type="entry name" value="RING"/>
    <property type="match status" value="1"/>
</dbReference>
<evidence type="ECO:0000313" key="12">
    <source>
        <dbReference type="Proteomes" id="UP000623129"/>
    </source>
</evidence>
<keyword evidence="4 8" id="KW-0863">Zinc-finger</keyword>
<dbReference type="EMBL" id="SWLB01000010">
    <property type="protein sequence ID" value="KAF3333283.1"/>
    <property type="molecule type" value="Genomic_DNA"/>
</dbReference>
<sequence>MSHEDSTFKPVNVDSHKAVYFTSLLIISLIVLGIVAALLCSKCKKKLQLQRRSTVAASPAESPEENEMVPPSFLYSSTQSSGMIQCLGCRSTITIGQMVRELPICKHRFHENCISTWLHSKSTCPLCQNNMHAPDEISKASSSSEPPA</sequence>
<gene>
    <name evidence="11" type="ORF">FCM35_KLT00974</name>
</gene>
<feature type="domain" description="RING-type" evidence="10">
    <location>
        <begin position="86"/>
        <end position="128"/>
    </location>
</feature>
<keyword evidence="7 9" id="KW-0472">Membrane</keyword>
<keyword evidence="6 9" id="KW-1133">Transmembrane helix</keyword>
<organism evidence="11 12">
    <name type="scientific">Carex littledalei</name>
    <dbReference type="NCBI Taxonomy" id="544730"/>
    <lineage>
        <taxon>Eukaryota</taxon>
        <taxon>Viridiplantae</taxon>
        <taxon>Streptophyta</taxon>
        <taxon>Embryophyta</taxon>
        <taxon>Tracheophyta</taxon>
        <taxon>Spermatophyta</taxon>
        <taxon>Magnoliopsida</taxon>
        <taxon>Liliopsida</taxon>
        <taxon>Poales</taxon>
        <taxon>Cyperaceae</taxon>
        <taxon>Cyperoideae</taxon>
        <taxon>Cariceae</taxon>
        <taxon>Carex</taxon>
        <taxon>Carex subgen. Euthyceras</taxon>
    </lineage>
</organism>
<comment type="subcellular location">
    <subcellularLocation>
        <location evidence="1">Membrane</location>
    </subcellularLocation>
</comment>